<gene>
    <name evidence="7" type="ORF">B4U79_01862</name>
</gene>
<dbReference type="STRING" id="1965070.A0A443R9L5"/>
<reference evidence="7 8" key="1">
    <citation type="journal article" date="2018" name="Gigascience">
        <title>Genomes of trombidid mites reveal novel predicted allergens and laterally-transferred genes associated with secondary metabolism.</title>
        <authorList>
            <person name="Dong X."/>
            <person name="Chaisiri K."/>
            <person name="Xia D."/>
            <person name="Armstrong S.D."/>
            <person name="Fang Y."/>
            <person name="Donnelly M.J."/>
            <person name="Kadowaki T."/>
            <person name="McGarry J.W."/>
            <person name="Darby A.C."/>
            <person name="Makepeace B.L."/>
        </authorList>
    </citation>
    <scope>NUCLEOTIDE SEQUENCE [LARGE SCALE GENOMIC DNA]</scope>
    <source>
        <strain evidence="7">UoL-WK</strain>
    </source>
</reference>
<dbReference type="Proteomes" id="UP000285301">
    <property type="component" value="Unassembled WGS sequence"/>
</dbReference>
<dbReference type="AlphaFoldDB" id="A0A443R9L5"/>
<evidence type="ECO:0000313" key="8">
    <source>
        <dbReference type="Proteomes" id="UP000285301"/>
    </source>
</evidence>
<feature type="compositionally biased region" description="Polar residues" evidence="6">
    <location>
        <begin position="35"/>
        <end position="50"/>
    </location>
</feature>
<dbReference type="Pfam" id="PF03055">
    <property type="entry name" value="RPE65"/>
    <property type="match status" value="1"/>
</dbReference>
<organism evidence="7 8">
    <name type="scientific">Dinothrombium tinctorium</name>
    <dbReference type="NCBI Taxonomy" id="1965070"/>
    <lineage>
        <taxon>Eukaryota</taxon>
        <taxon>Metazoa</taxon>
        <taxon>Ecdysozoa</taxon>
        <taxon>Arthropoda</taxon>
        <taxon>Chelicerata</taxon>
        <taxon>Arachnida</taxon>
        <taxon>Acari</taxon>
        <taxon>Acariformes</taxon>
        <taxon>Trombidiformes</taxon>
        <taxon>Prostigmata</taxon>
        <taxon>Anystina</taxon>
        <taxon>Parasitengona</taxon>
        <taxon>Trombidioidea</taxon>
        <taxon>Trombidiidae</taxon>
        <taxon>Dinothrombium</taxon>
    </lineage>
</organism>
<feature type="binding site" evidence="5">
    <location>
        <position position="507"/>
    </location>
    <ligand>
        <name>Fe cation</name>
        <dbReference type="ChEBI" id="CHEBI:24875"/>
        <note>catalytic</note>
    </ligand>
</feature>
<sequence length="730" mass="82789">DDILALNLDDFAETKREPRPTPPPVPPSTRDQRRGQSNATGDSRSSNKSNLMIEAVASTSKDTFQGFSDDIWLDENEMEDRFSRSEKRRSSAVETWDTKETVVESDLIPLVPELEEAIAEDLMQQTADAPAVNTLIDYKQLEEAILKHSTFALFEGIELSLLIKRLIGTNQLKEEDVCWKWDNLISEVAKLSALKSAANLNGKWMSSDKRILHPVFRSCTQECDQPVEANINGEVPLWLKGYLLRNGTGLKQIGNDRYKHLFDGLACIHQFHIESGKVTYKNKFLRSLAYEKNMRTQRIVVSEFGTRGIPDPCKTLFKRYLAYFTAKGINDNDCVNFYPVGNDLYASTESPFIRTVNPQTLESQALVNVAKYVKIDTQTAHPHAESDGTIYNMGSKLGKDGCYNIIKIPATKNAFDDASVLAKIPMKSKLYPSYYHSFCMTKNYIIFIEQPLVLSLPSILKGLFTGSPISEAFQWKSEKKTQFHVVAKKTGEVIPITFKSDAFAFFHTINAYEDEDYIVCDICCYSDGNVIHKLYSDVLRQVHDELSKSSDLSKHEHGKYLASQARRFVLPLKTANKNAGENLVTLKNCEAKAIRNKNEIFLLHENLTEPRVLNSEFPRINYDRYNGVKYRYFYGTSAFSSSLMKCDTEKKVSKHWTDQHHHCSEPIFVPHPEASREDEGVILSAVLSTTNERKGYLLILDASTFQTIAKAHFETPSAIPSDFHGFFVRN</sequence>
<feature type="binding site" evidence="5">
    <location>
        <position position="381"/>
    </location>
    <ligand>
        <name>Fe cation</name>
        <dbReference type="ChEBI" id="CHEBI:24875"/>
        <note>catalytic</note>
    </ligand>
</feature>
<keyword evidence="4 5" id="KW-0408">Iron</keyword>
<evidence type="ECO:0000313" key="7">
    <source>
        <dbReference type="EMBL" id="RWS11964.1"/>
    </source>
</evidence>
<dbReference type="OrthoDB" id="1069523at2759"/>
<dbReference type="PANTHER" id="PTHR10543">
    <property type="entry name" value="BETA-CAROTENE DIOXYGENASE"/>
    <property type="match status" value="1"/>
</dbReference>
<accession>A0A443R9L5</accession>
<dbReference type="PANTHER" id="PTHR10543:SF24">
    <property type="entry name" value="CAROTENOID ISOMEROOXYGENASE"/>
    <property type="match status" value="1"/>
</dbReference>
<dbReference type="GO" id="GO:0042574">
    <property type="term" value="P:retinal metabolic process"/>
    <property type="evidence" value="ECO:0007669"/>
    <property type="project" value="TreeGrafter"/>
</dbReference>
<dbReference type="InterPro" id="IPR029302">
    <property type="entry name" value="IFT43"/>
</dbReference>
<evidence type="ECO:0000256" key="1">
    <source>
        <dbReference type="ARBA" id="ARBA00006787"/>
    </source>
</evidence>
<feature type="region of interest" description="Disordered" evidence="6">
    <location>
        <begin position="1"/>
        <end position="50"/>
    </location>
</feature>
<comment type="similarity">
    <text evidence="1">Belongs to the carotenoid oxygenase family.</text>
</comment>
<dbReference type="EMBL" id="NCKU01001503">
    <property type="protein sequence ID" value="RWS11964.1"/>
    <property type="molecule type" value="Genomic_DNA"/>
</dbReference>
<evidence type="ECO:0000256" key="2">
    <source>
        <dbReference type="ARBA" id="ARBA00022723"/>
    </source>
</evidence>
<dbReference type="GO" id="GO:0030991">
    <property type="term" value="C:intraciliary transport particle A"/>
    <property type="evidence" value="ECO:0007669"/>
    <property type="project" value="InterPro"/>
</dbReference>
<dbReference type="InterPro" id="IPR004294">
    <property type="entry name" value="Carotenoid_Oase"/>
</dbReference>
<dbReference type="GO" id="GO:0003834">
    <property type="term" value="F:beta-carotene 15,15'-dioxygenase activity"/>
    <property type="evidence" value="ECO:0007669"/>
    <property type="project" value="TreeGrafter"/>
</dbReference>
<evidence type="ECO:0000256" key="4">
    <source>
        <dbReference type="ARBA" id="ARBA00023004"/>
    </source>
</evidence>
<dbReference type="GO" id="GO:0010436">
    <property type="term" value="F:carotenoid dioxygenase activity"/>
    <property type="evidence" value="ECO:0007669"/>
    <property type="project" value="TreeGrafter"/>
</dbReference>
<evidence type="ECO:0000256" key="5">
    <source>
        <dbReference type="PIRSR" id="PIRSR604294-1"/>
    </source>
</evidence>
<dbReference type="GO" id="GO:0016121">
    <property type="term" value="P:carotene catabolic process"/>
    <property type="evidence" value="ECO:0007669"/>
    <property type="project" value="TreeGrafter"/>
</dbReference>
<keyword evidence="2 5" id="KW-0479">Metal-binding</keyword>
<feature type="non-terminal residue" evidence="7">
    <location>
        <position position="1"/>
    </location>
</feature>
<proteinExistence type="inferred from homology"/>
<evidence type="ECO:0000256" key="3">
    <source>
        <dbReference type="ARBA" id="ARBA00023002"/>
    </source>
</evidence>
<keyword evidence="3" id="KW-0560">Oxidoreductase</keyword>
<comment type="caution">
    <text evidence="7">The sequence shown here is derived from an EMBL/GenBank/DDBJ whole genome shotgun (WGS) entry which is preliminary data.</text>
</comment>
<feature type="non-terminal residue" evidence="7">
    <location>
        <position position="730"/>
    </location>
</feature>
<feature type="binding site" evidence="5">
    <location>
        <position position="436"/>
    </location>
    <ligand>
        <name>Fe cation</name>
        <dbReference type="ChEBI" id="CHEBI:24875"/>
        <note>catalytic</note>
    </ligand>
</feature>
<dbReference type="Pfam" id="PF15305">
    <property type="entry name" value="IFT43"/>
    <property type="match status" value="1"/>
</dbReference>
<protein>
    <submittedName>
        <fullName evidence="7">Beta:beta-carotene 9</fullName>
    </submittedName>
</protein>
<feature type="binding site" evidence="5">
    <location>
        <position position="724"/>
    </location>
    <ligand>
        <name>Fe cation</name>
        <dbReference type="ChEBI" id="CHEBI:24875"/>
        <note>catalytic</note>
    </ligand>
</feature>
<name>A0A443R9L5_9ACAR</name>
<comment type="cofactor">
    <cofactor evidence="5">
        <name>Fe(2+)</name>
        <dbReference type="ChEBI" id="CHEBI:29033"/>
    </cofactor>
    <text evidence="5">Binds 1 Fe(2+) ion per subunit.</text>
</comment>
<dbReference type="GO" id="GO:0046872">
    <property type="term" value="F:metal ion binding"/>
    <property type="evidence" value="ECO:0007669"/>
    <property type="project" value="UniProtKB-KW"/>
</dbReference>
<evidence type="ECO:0000256" key="6">
    <source>
        <dbReference type="SAM" id="MobiDB-lite"/>
    </source>
</evidence>
<keyword evidence="8" id="KW-1185">Reference proteome</keyword>